<proteinExistence type="predicted"/>
<dbReference type="OrthoDB" id="10298469at2759"/>
<protein>
    <submittedName>
        <fullName evidence="1">Uncharacterized protein</fullName>
    </submittedName>
</protein>
<evidence type="ECO:0000313" key="2">
    <source>
        <dbReference type="Proteomes" id="UP000887116"/>
    </source>
</evidence>
<dbReference type="EMBL" id="BMAO01033613">
    <property type="protein sequence ID" value="GFQ90694.1"/>
    <property type="molecule type" value="Genomic_DNA"/>
</dbReference>
<accession>A0A8X6KZ66</accession>
<dbReference type="AlphaFoldDB" id="A0A8X6KZ66"/>
<reference evidence="1" key="1">
    <citation type="submission" date="2020-07" db="EMBL/GenBank/DDBJ databases">
        <title>Multicomponent nature underlies the extraordinary mechanical properties of spider dragline silk.</title>
        <authorList>
            <person name="Kono N."/>
            <person name="Nakamura H."/>
            <person name="Mori M."/>
            <person name="Yoshida Y."/>
            <person name="Ohtoshi R."/>
            <person name="Malay A.D."/>
            <person name="Moran D.A.P."/>
            <person name="Tomita M."/>
            <person name="Numata K."/>
            <person name="Arakawa K."/>
        </authorList>
    </citation>
    <scope>NUCLEOTIDE SEQUENCE</scope>
</reference>
<name>A0A8X6KZ66_TRICU</name>
<gene>
    <name evidence="1" type="ORF">TNCT_708091</name>
</gene>
<keyword evidence="2" id="KW-1185">Reference proteome</keyword>
<sequence length="115" mass="12918">MAFPNGFPYAINNHPPSQLLPFNIRHEIFTYPQVLPLKVTCQVDRVIRLASNSICTPSSLKLTPEIFPTTNMTSDLIVTSTVDRKSGISYHKWFAGIVDGAFGLKTVEVCFVFWL</sequence>
<comment type="caution">
    <text evidence="1">The sequence shown here is derived from an EMBL/GenBank/DDBJ whole genome shotgun (WGS) entry which is preliminary data.</text>
</comment>
<organism evidence="1 2">
    <name type="scientific">Trichonephila clavata</name>
    <name type="common">Joro spider</name>
    <name type="synonym">Nephila clavata</name>
    <dbReference type="NCBI Taxonomy" id="2740835"/>
    <lineage>
        <taxon>Eukaryota</taxon>
        <taxon>Metazoa</taxon>
        <taxon>Ecdysozoa</taxon>
        <taxon>Arthropoda</taxon>
        <taxon>Chelicerata</taxon>
        <taxon>Arachnida</taxon>
        <taxon>Araneae</taxon>
        <taxon>Araneomorphae</taxon>
        <taxon>Entelegynae</taxon>
        <taxon>Araneoidea</taxon>
        <taxon>Nephilidae</taxon>
        <taxon>Trichonephila</taxon>
    </lineage>
</organism>
<dbReference type="Proteomes" id="UP000887116">
    <property type="component" value="Unassembled WGS sequence"/>
</dbReference>
<evidence type="ECO:0000313" key="1">
    <source>
        <dbReference type="EMBL" id="GFQ90694.1"/>
    </source>
</evidence>